<dbReference type="AlphaFoldDB" id="A0AAV5TYQ7"/>
<reference evidence="1" key="1">
    <citation type="submission" date="2023-10" db="EMBL/GenBank/DDBJ databases">
        <title>Genome assembly of Pristionchus species.</title>
        <authorList>
            <person name="Yoshida K."/>
            <person name="Sommer R.J."/>
        </authorList>
    </citation>
    <scope>NUCLEOTIDE SEQUENCE</scope>
    <source>
        <strain evidence="1">RS0144</strain>
    </source>
</reference>
<dbReference type="Proteomes" id="UP001432027">
    <property type="component" value="Unassembled WGS sequence"/>
</dbReference>
<feature type="non-terminal residue" evidence="1">
    <location>
        <position position="170"/>
    </location>
</feature>
<protein>
    <submittedName>
        <fullName evidence="1">Uncharacterized protein</fullName>
    </submittedName>
</protein>
<evidence type="ECO:0000313" key="2">
    <source>
        <dbReference type="Proteomes" id="UP001432027"/>
    </source>
</evidence>
<dbReference type="PANTHER" id="PTHR47677:SF1">
    <property type="entry name" value="CYTOCHROME C OXIDASE ASSEMBLY FACTOR 6"/>
    <property type="match status" value="1"/>
</dbReference>
<evidence type="ECO:0000313" key="1">
    <source>
        <dbReference type="EMBL" id="GMS99688.1"/>
    </source>
</evidence>
<dbReference type="EMBL" id="BTSX01000005">
    <property type="protein sequence ID" value="GMS99688.1"/>
    <property type="molecule type" value="Genomic_DNA"/>
</dbReference>
<proteinExistence type="predicted"/>
<accession>A0AAV5TYQ7</accession>
<gene>
    <name evidence="1" type="ORF">PENTCL1PPCAC_21863</name>
</gene>
<organism evidence="1 2">
    <name type="scientific">Pristionchus entomophagus</name>
    <dbReference type="NCBI Taxonomy" id="358040"/>
    <lineage>
        <taxon>Eukaryota</taxon>
        <taxon>Metazoa</taxon>
        <taxon>Ecdysozoa</taxon>
        <taxon>Nematoda</taxon>
        <taxon>Chromadorea</taxon>
        <taxon>Rhabditida</taxon>
        <taxon>Rhabditina</taxon>
        <taxon>Diplogasteromorpha</taxon>
        <taxon>Diplogasteroidea</taxon>
        <taxon>Neodiplogasteridae</taxon>
        <taxon>Pristionchus</taxon>
    </lineage>
</organism>
<keyword evidence="2" id="KW-1185">Reference proteome</keyword>
<name>A0AAV5TYQ7_9BILA</name>
<comment type="caution">
    <text evidence="1">The sequence shown here is derived from an EMBL/GenBank/DDBJ whole genome shotgun (WGS) entry which is preliminary data.</text>
</comment>
<sequence>MMVPVIRSFGGKIEMWNEDDKRKDKLRKWRDDYDQSELDNLLKSMLDYMRHRIEVDKHGDIRDLITLKRMLSQLNHDSTNGGVVVIDWLNMPEMHANKFKSGSINNFLPSYTLVIVGRQRSNAGDLTPRPPSENERIKVMEVSAKNEMKQEVDDLCSVILAIATRGHLLS</sequence>
<dbReference type="InterPro" id="IPR048281">
    <property type="entry name" value="COA6_fun"/>
</dbReference>
<dbReference type="PANTHER" id="PTHR47677">
    <property type="entry name" value="CYTOCHROME C OXIDASE ASSEMBLY FACTOR 6"/>
    <property type="match status" value="1"/>
</dbReference>